<proteinExistence type="inferred from homology"/>
<dbReference type="SUPFAM" id="SSF53448">
    <property type="entry name" value="Nucleotide-diphospho-sugar transferases"/>
    <property type="match status" value="1"/>
</dbReference>
<dbReference type="GO" id="GO:0016757">
    <property type="term" value="F:glycosyltransferase activity"/>
    <property type="evidence" value="ECO:0007669"/>
    <property type="project" value="UniProtKB-KW"/>
</dbReference>
<organism evidence="3 4">
    <name type="scientific">Dichelobacter nodosus (strain VCS1703A)</name>
    <dbReference type="NCBI Taxonomy" id="246195"/>
    <lineage>
        <taxon>Bacteria</taxon>
        <taxon>Pseudomonadati</taxon>
        <taxon>Pseudomonadota</taxon>
        <taxon>Gammaproteobacteria</taxon>
        <taxon>Cardiobacteriales</taxon>
        <taxon>Cardiobacteriaceae</taxon>
        <taxon>Dichelobacter</taxon>
    </lineage>
</organism>
<evidence type="ECO:0000256" key="1">
    <source>
        <dbReference type="ARBA" id="ARBA00038494"/>
    </source>
</evidence>
<accession>A5EWS6</accession>
<dbReference type="Gene3D" id="3.90.550.10">
    <property type="entry name" value="Spore Coat Polysaccharide Biosynthesis Protein SpsA, Chain A"/>
    <property type="match status" value="1"/>
</dbReference>
<dbReference type="Pfam" id="PF00535">
    <property type="entry name" value="Glycos_transf_2"/>
    <property type="match status" value="1"/>
</dbReference>
<dbReference type="InterPro" id="IPR001173">
    <property type="entry name" value="Glyco_trans_2-like"/>
</dbReference>
<dbReference type="STRING" id="246195.DNO_0097"/>
<dbReference type="eggNOG" id="COG0463">
    <property type="taxonomic scope" value="Bacteria"/>
</dbReference>
<dbReference type="AlphaFoldDB" id="A5EWS6"/>
<name>A5EWS6_DICNV</name>
<dbReference type="PANTHER" id="PTHR43630:SF2">
    <property type="entry name" value="GLYCOSYLTRANSFERASE"/>
    <property type="match status" value="1"/>
</dbReference>
<evidence type="ECO:0000313" key="3">
    <source>
        <dbReference type="EMBL" id="ABQ14268.1"/>
    </source>
</evidence>
<dbReference type="KEGG" id="dno:DNO_0097"/>
<sequence length="397" mass="46368">MCLVMIVRNEAKIIERCLNRVKDHIDYWVIVDTGSDDETMDLIRKTLAAVPGELHQRPWVNFGVNRSESLALAKGKADYLLLCDADEQIIFSPEFDASTLDKDGYMLSYQGANDYAVTYLIRGDLNWRFVGVTHEYITCDKAYSREKINTISILDLKDGGFKADKFERDIRLLTQGLIDEPDNARYQFYLANSYRDIQNYEKAAEWYQKRIASGGWKEEVTVAYENLGAAYESLKQSALALHAWLKGYDYNPKRLECLYRAVRLLRIENNPRLAYHLAMLGKKIPYPKNDLLFIKRLNYELDIYYEISICAYYVQDFKSSYECCRTVLCHPHAQHYFDSTVRNLTLVRSYAAEDSLENIAKLVSFFEQYLAKNPENEYAKDNLSFLRTLKHHHLENW</sequence>
<dbReference type="SUPFAM" id="SSF48452">
    <property type="entry name" value="TPR-like"/>
    <property type="match status" value="1"/>
</dbReference>
<dbReference type="EMBL" id="CP000513">
    <property type="protein sequence ID" value="ABQ14268.1"/>
    <property type="molecule type" value="Genomic_DNA"/>
</dbReference>
<dbReference type="Proteomes" id="UP000000248">
    <property type="component" value="Chromosome"/>
</dbReference>
<gene>
    <name evidence="3" type="ordered locus">DNO_0097</name>
</gene>
<dbReference type="eggNOG" id="COG0457">
    <property type="taxonomic scope" value="Bacteria"/>
</dbReference>
<feature type="domain" description="Glycosyltransferase 2-like" evidence="2">
    <location>
        <begin position="3"/>
        <end position="89"/>
    </location>
</feature>
<dbReference type="InterPro" id="IPR029044">
    <property type="entry name" value="Nucleotide-diphossugar_trans"/>
</dbReference>
<keyword evidence="3" id="KW-0808">Transferase</keyword>
<dbReference type="Gene3D" id="1.25.40.10">
    <property type="entry name" value="Tetratricopeptide repeat domain"/>
    <property type="match status" value="1"/>
</dbReference>
<dbReference type="EC" id="2.4.1.-" evidence="3"/>
<dbReference type="InterPro" id="IPR011990">
    <property type="entry name" value="TPR-like_helical_dom_sf"/>
</dbReference>
<evidence type="ECO:0000259" key="2">
    <source>
        <dbReference type="Pfam" id="PF00535"/>
    </source>
</evidence>
<keyword evidence="3" id="KW-0328">Glycosyltransferase</keyword>
<evidence type="ECO:0000313" key="4">
    <source>
        <dbReference type="Proteomes" id="UP000000248"/>
    </source>
</evidence>
<keyword evidence="4" id="KW-1185">Reference proteome</keyword>
<dbReference type="PANTHER" id="PTHR43630">
    <property type="entry name" value="POLY-BETA-1,6-N-ACETYL-D-GLUCOSAMINE SYNTHASE"/>
    <property type="match status" value="1"/>
</dbReference>
<dbReference type="CAZy" id="GT2">
    <property type="family name" value="Glycosyltransferase Family 2"/>
</dbReference>
<protein>
    <submittedName>
        <fullName evidence="3">Glycosyl transferase family protein</fullName>
        <ecNumber evidence="3">2.4.1.-</ecNumber>
    </submittedName>
</protein>
<comment type="similarity">
    <text evidence="1">Belongs to the glycosyltransferase 2 family. WaaE/KdtX subfamily.</text>
</comment>
<dbReference type="HOGENOM" id="CLU_023736_4_0_6"/>
<reference evidence="3 4" key="1">
    <citation type="journal article" date="2007" name="Nat. Biotechnol.">
        <title>Genome sequence and identification of candidate vaccine antigens from the animal pathogen Dichelobacter nodosus.</title>
        <authorList>
            <person name="Myers G.S."/>
            <person name="Parker D."/>
            <person name="Al-Hasani K."/>
            <person name="Kennan R.M."/>
            <person name="Seemann T."/>
            <person name="Ren Q."/>
            <person name="Badger J.H."/>
            <person name="Selengut J.D."/>
            <person name="Deboy R.T."/>
            <person name="Tettelin H."/>
            <person name="Boyce J.D."/>
            <person name="McCarl V.P."/>
            <person name="Han X."/>
            <person name="Nelson W.C."/>
            <person name="Madupu R."/>
            <person name="Mohamoud Y."/>
            <person name="Holley T."/>
            <person name="Fedorova N."/>
            <person name="Khouri H."/>
            <person name="Bottomley S.P."/>
            <person name="Whittington R.J."/>
            <person name="Adler B."/>
            <person name="Songer J.G."/>
            <person name="Rood J.I."/>
            <person name="Paulsen I.T."/>
        </authorList>
    </citation>
    <scope>NUCLEOTIDE SEQUENCE [LARGE SCALE GENOMIC DNA]</scope>
    <source>
        <strain evidence="3 4">VCS1703A</strain>
    </source>
</reference>